<reference evidence="1" key="1">
    <citation type="submission" date="2021-01" db="EMBL/GenBank/DDBJ databases">
        <authorList>
            <person name="Corre E."/>
            <person name="Pelletier E."/>
            <person name="Niang G."/>
            <person name="Scheremetjew M."/>
            <person name="Finn R."/>
            <person name="Kale V."/>
            <person name="Holt S."/>
            <person name="Cochrane G."/>
            <person name="Meng A."/>
            <person name="Brown T."/>
            <person name="Cohen L."/>
        </authorList>
    </citation>
    <scope>NUCLEOTIDE SEQUENCE</scope>
    <source>
        <strain evidence="1">308</strain>
    </source>
</reference>
<dbReference type="AlphaFoldDB" id="A0A7S1BQF0"/>
<organism evidence="1">
    <name type="scientific">Corethron hystrix</name>
    <dbReference type="NCBI Taxonomy" id="216773"/>
    <lineage>
        <taxon>Eukaryota</taxon>
        <taxon>Sar</taxon>
        <taxon>Stramenopiles</taxon>
        <taxon>Ochrophyta</taxon>
        <taxon>Bacillariophyta</taxon>
        <taxon>Coscinodiscophyceae</taxon>
        <taxon>Corethrophycidae</taxon>
        <taxon>Corethrales</taxon>
        <taxon>Corethraceae</taxon>
        <taxon>Corethron</taxon>
    </lineage>
</organism>
<name>A0A7S1BQF0_9STRA</name>
<dbReference type="EMBL" id="HBFR01027735">
    <property type="protein sequence ID" value="CAD8892855.1"/>
    <property type="molecule type" value="Transcribed_RNA"/>
</dbReference>
<sequence length="415" mass="45483">MFRFRRLLSTTIAEVRPRHSYLSTFPSDATVVVSPATAVAATTSAFPVSPTLHIPLHPSTSRAVRNRPSQSLPKITSPEALSAFASASIGSSPGSLVDAILPSVEYYANEDDGSSDIKWRAAMLRTEACLRGYQYSVIDGGSDADFAVRQMTRILGRVEDEAWVLYEKGGSSSGETNSEYREKMFLPNFKTGASSHLPSIALYNLLLDVYAYASASDEKYAVAAHDLLVKLEEAFNHQKGLTRLGGLVAVDDLGKDDEEKKVRDDTLRKNIAPPPIPVWAPVRRSYNTVLAASMNISDVGTGIRTAFDTYERMGTSSPPGVNRNSETFALSIRAADRHLAESGERRALIVRAMFSGACKEGVVNETVLEAVHSIEMEGTDDRFVYWMEEEDGGMKNKSVGDFARKFVQNSKSRDF</sequence>
<accession>A0A7S1BQF0</accession>
<protein>
    <submittedName>
        <fullName evidence="1">Uncharacterized protein</fullName>
    </submittedName>
</protein>
<proteinExistence type="predicted"/>
<gene>
    <name evidence="1" type="ORF">CHYS00102_LOCUS20064</name>
</gene>
<evidence type="ECO:0000313" key="1">
    <source>
        <dbReference type="EMBL" id="CAD8892855.1"/>
    </source>
</evidence>